<dbReference type="EMBL" id="JARQZJ010000100">
    <property type="protein sequence ID" value="KAK9886513.1"/>
    <property type="molecule type" value="Genomic_DNA"/>
</dbReference>
<reference evidence="1 2" key="1">
    <citation type="submission" date="2023-03" db="EMBL/GenBank/DDBJ databases">
        <title>Genome insight into feeding habits of ladybird beetles.</title>
        <authorList>
            <person name="Li H.-S."/>
            <person name="Huang Y.-H."/>
            <person name="Pang H."/>
        </authorList>
    </citation>
    <scope>NUCLEOTIDE SEQUENCE [LARGE SCALE GENOMIC DNA]</scope>
    <source>
        <strain evidence="1">SYSU_2023b</strain>
        <tissue evidence="1">Whole body</tissue>
    </source>
</reference>
<sequence>MWKHFPLIMFGKRFPKYFKTNDPKIICYIIQKHVNAEQVHDIIAGKENFREVAEVKEIPGNPEGLKRFVVTAPIRFKEKMYSPEFWSVGVGIKRFSFNEYRKENGYNAFLSQSIPNKAQAR</sequence>
<protein>
    <submittedName>
        <fullName evidence="1">Uncharacterized protein</fullName>
    </submittedName>
</protein>
<evidence type="ECO:0000313" key="2">
    <source>
        <dbReference type="Proteomes" id="UP001431783"/>
    </source>
</evidence>
<name>A0AAW1UZH6_9CUCU</name>
<organism evidence="1 2">
    <name type="scientific">Henosepilachna vigintioctopunctata</name>
    <dbReference type="NCBI Taxonomy" id="420089"/>
    <lineage>
        <taxon>Eukaryota</taxon>
        <taxon>Metazoa</taxon>
        <taxon>Ecdysozoa</taxon>
        <taxon>Arthropoda</taxon>
        <taxon>Hexapoda</taxon>
        <taxon>Insecta</taxon>
        <taxon>Pterygota</taxon>
        <taxon>Neoptera</taxon>
        <taxon>Endopterygota</taxon>
        <taxon>Coleoptera</taxon>
        <taxon>Polyphaga</taxon>
        <taxon>Cucujiformia</taxon>
        <taxon>Coccinelloidea</taxon>
        <taxon>Coccinellidae</taxon>
        <taxon>Epilachninae</taxon>
        <taxon>Epilachnini</taxon>
        <taxon>Henosepilachna</taxon>
    </lineage>
</organism>
<keyword evidence="2" id="KW-1185">Reference proteome</keyword>
<dbReference type="AlphaFoldDB" id="A0AAW1UZH6"/>
<dbReference type="Proteomes" id="UP001431783">
    <property type="component" value="Unassembled WGS sequence"/>
</dbReference>
<comment type="caution">
    <text evidence="1">The sequence shown here is derived from an EMBL/GenBank/DDBJ whole genome shotgun (WGS) entry which is preliminary data.</text>
</comment>
<proteinExistence type="predicted"/>
<evidence type="ECO:0000313" key="1">
    <source>
        <dbReference type="EMBL" id="KAK9886513.1"/>
    </source>
</evidence>
<gene>
    <name evidence="1" type="ORF">WA026_016792</name>
</gene>
<accession>A0AAW1UZH6</accession>